<evidence type="ECO:0000259" key="14">
    <source>
        <dbReference type="PROSITE" id="PS50199"/>
    </source>
</evidence>
<evidence type="ECO:0000256" key="9">
    <source>
        <dbReference type="ARBA" id="ARBA00023242"/>
    </source>
</evidence>
<dbReference type="WBParaSite" id="TTAC_0000747101-mRNA-1">
    <property type="protein sequence ID" value="TTAC_0000747101-mRNA-1"/>
    <property type="gene ID" value="TTAC_0000747101"/>
</dbReference>
<dbReference type="GO" id="GO:0008270">
    <property type="term" value="F:zinc ion binding"/>
    <property type="evidence" value="ECO:0007669"/>
    <property type="project" value="UniProtKB-KW"/>
</dbReference>
<keyword evidence="16" id="KW-1185">Reference proteome</keyword>
<evidence type="ECO:0000256" key="10">
    <source>
        <dbReference type="ARBA" id="ARBA00025731"/>
    </source>
</evidence>
<dbReference type="STRING" id="6205.A0A0R3X2F8"/>
<keyword evidence="4 11" id="KW-0479">Metal-binding</keyword>
<evidence type="ECO:0000313" key="16">
    <source>
        <dbReference type="Proteomes" id="UP000274429"/>
    </source>
</evidence>
<feature type="region of interest" description="Disordered" evidence="13">
    <location>
        <begin position="94"/>
        <end position="270"/>
    </location>
</feature>
<feature type="domain" description="RanBP2-type" evidence="14">
    <location>
        <begin position="8"/>
        <end position="39"/>
    </location>
</feature>
<dbReference type="PROSITE" id="PS01358">
    <property type="entry name" value="ZF_RANBP2_1"/>
    <property type="match status" value="2"/>
</dbReference>
<evidence type="ECO:0000256" key="6">
    <source>
        <dbReference type="ARBA" id="ARBA00022771"/>
    </source>
</evidence>
<comment type="subcellular location">
    <subcellularLocation>
        <location evidence="1 11">Nucleus</location>
    </subcellularLocation>
</comment>
<dbReference type="AlphaFoldDB" id="A0A0R3X2F8"/>
<sequence>MSGRFAPSKGDWVCSDSRCGNLNFARRDKCNKCGRPKKHNQGGHNSGKEIGKEFAEKSRGLFGPDDWQCKSCGNVNWARRTVCNVCNAAKVNTQGQRTGYGGGYMERDEVVDYKRHDESDDEYDENGDEAGSEKVTNAESEELMVNENNQEKNMDSENQEREEEEEEEEEEESGDDEDLAKYDIWGDDEGGNNDQKSPTAKNGIKEDLKEDDEEGVQVEKARASSRSSSEGSSSSSDSSSSSSDDESSSSSSSTSSTSNSPSTHEEEKQA</sequence>
<keyword evidence="5" id="KW-0677">Repeat</keyword>
<dbReference type="OrthoDB" id="1878647at2759"/>
<dbReference type="Proteomes" id="UP000274429">
    <property type="component" value="Unassembled WGS sequence"/>
</dbReference>
<comment type="similarity">
    <text evidence="10 11">Belongs to the ZRANB2 family.</text>
</comment>
<dbReference type="PANTHER" id="PTHR12999">
    <property type="entry name" value="ZINC FINGER RAN-BINDING DOMAIN-CONTAINING PROTEIN 2 ZRANB2-RELATED"/>
    <property type="match status" value="1"/>
</dbReference>
<keyword evidence="7 11" id="KW-0862">Zinc</keyword>
<evidence type="ECO:0000256" key="11">
    <source>
        <dbReference type="PIRNR" id="PIRNR037956"/>
    </source>
</evidence>
<keyword evidence="8 11" id="KW-0694">RNA-binding</keyword>
<organism evidence="17">
    <name type="scientific">Hydatigena taeniaeformis</name>
    <name type="common">Feline tapeworm</name>
    <name type="synonym">Taenia taeniaeformis</name>
    <dbReference type="NCBI Taxonomy" id="6205"/>
    <lineage>
        <taxon>Eukaryota</taxon>
        <taxon>Metazoa</taxon>
        <taxon>Spiralia</taxon>
        <taxon>Lophotrochozoa</taxon>
        <taxon>Platyhelminthes</taxon>
        <taxon>Cestoda</taxon>
        <taxon>Eucestoda</taxon>
        <taxon>Cyclophyllidea</taxon>
        <taxon>Taeniidae</taxon>
        <taxon>Hydatigera</taxon>
    </lineage>
</organism>
<dbReference type="PROSITE" id="PS50199">
    <property type="entry name" value="ZF_RANBP2_2"/>
    <property type="match status" value="2"/>
</dbReference>
<keyword evidence="6 12" id="KW-0863">Zinc-finger</keyword>
<feature type="compositionally biased region" description="Basic and acidic residues" evidence="13">
    <location>
        <begin position="149"/>
        <end position="159"/>
    </location>
</feature>
<dbReference type="SUPFAM" id="SSF90209">
    <property type="entry name" value="Ran binding protein zinc finger-like"/>
    <property type="match status" value="2"/>
</dbReference>
<dbReference type="PANTHER" id="PTHR12999:SF17">
    <property type="entry name" value="ZINC FINGER RAN-BINDING DOMAIN-CONTAINING PROTEIN 2"/>
    <property type="match status" value="1"/>
</dbReference>
<gene>
    <name evidence="15" type="ORF">TTAC_LOCUS7456</name>
</gene>
<feature type="domain" description="RanBP2-type" evidence="14">
    <location>
        <begin position="63"/>
        <end position="92"/>
    </location>
</feature>
<dbReference type="GO" id="GO:0005634">
    <property type="term" value="C:nucleus"/>
    <property type="evidence" value="ECO:0007669"/>
    <property type="project" value="UniProtKB-SubCell"/>
</dbReference>
<dbReference type="InterPro" id="IPR001876">
    <property type="entry name" value="Znf_RanBP2"/>
</dbReference>
<evidence type="ECO:0000313" key="15">
    <source>
        <dbReference type="EMBL" id="VDM31835.1"/>
    </source>
</evidence>
<accession>A0A0R3X2F8</accession>
<evidence type="ECO:0000256" key="4">
    <source>
        <dbReference type="ARBA" id="ARBA00022723"/>
    </source>
</evidence>
<reference evidence="17" key="1">
    <citation type="submission" date="2017-02" db="UniProtKB">
        <authorList>
            <consortium name="WormBaseParasite"/>
        </authorList>
    </citation>
    <scope>IDENTIFICATION</scope>
</reference>
<keyword evidence="9 11" id="KW-0539">Nucleus</keyword>
<feature type="compositionally biased region" description="Acidic residues" evidence="13">
    <location>
        <begin position="160"/>
        <end position="178"/>
    </location>
</feature>
<reference evidence="15 16" key="2">
    <citation type="submission" date="2018-11" db="EMBL/GenBank/DDBJ databases">
        <authorList>
            <consortium name="Pathogen Informatics"/>
        </authorList>
    </citation>
    <scope>NUCLEOTIDE SEQUENCE [LARGE SCALE GENOMIC DNA]</scope>
</reference>
<evidence type="ECO:0000256" key="7">
    <source>
        <dbReference type="ARBA" id="ARBA00022833"/>
    </source>
</evidence>
<dbReference type="FunFam" id="4.10.1060.10:FF:000004">
    <property type="entry name" value="Zinc finger Ran-binding domain-containing protein 2"/>
    <property type="match status" value="1"/>
</dbReference>
<evidence type="ECO:0000256" key="12">
    <source>
        <dbReference type="PROSITE-ProRule" id="PRU00322"/>
    </source>
</evidence>
<dbReference type="GO" id="GO:0003723">
    <property type="term" value="F:RNA binding"/>
    <property type="evidence" value="ECO:0007669"/>
    <property type="project" value="UniProtKB-KW"/>
</dbReference>
<protein>
    <recommendedName>
        <fullName evidence="2 11">Zinc finger Ran-binding domain-containing protein 2</fullName>
    </recommendedName>
</protein>
<dbReference type="GO" id="GO:0001530">
    <property type="term" value="F:lipopolysaccharide binding"/>
    <property type="evidence" value="ECO:0007669"/>
    <property type="project" value="TreeGrafter"/>
</dbReference>
<dbReference type="SMART" id="SM00547">
    <property type="entry name" value="ZnF_RBZ"/>
    <property type="match status" value="2"/>
</dbReference>
<dbReference type="Gene3D" id="4.10.1060.10">
    <property type="entry name" value="Zinc finger, RanBP2-type"/>
    <property type="match status" value="2"/>
</dbReference>
<evidence type="ECO:0000256" key="1">
    <source>
        <dbReference type="ARBA" id="ARBA00004123"/>
    </source>
</evidence>
<keyword evidence="3" id="KW-0597">Phosphoprotein</keyword>
<evidence type="ECO:0000256" key="13">
    <source>
        <dbReference type="SAM" id="MobiDB-lite"/>
    </source>
</evidence>
<evidence type="ECO:0000256" key="5">
    <source>
        <dbReference type="ARBA" id="ARBA00022737"/>
    </source>
</evidence>
<name>A0A0R3X2F8_HYDTA</name>
<dbReference type="GO" id="GO:0006396">
    <property type="term" value="P:RNA processing"/>
    <property type="evidence" value="ECO:0007669"/>
    <property type="project" value="InterPro"/>
</dbReference>
<evidence type="ECO:0000256" key="8">
    <source>
        <dbReference type="ARBA" id="ARBA00022884"/>
    </source>
</evidence>
<evidence type="ECO:0000256" key="2">
    <source>
        <dbReference type="ARBA" id="ARBA00017543"/>
    </source>
</evidence>
<dbReference type="InterPro" id="IPR036443">
    <property type="entry name" value="Znf_RanBP2_sf"/>
</dbReference>
<evidence type="ECO:0000256" key="3">
    <source>
        <dbReference type="ARBA" id="ARBA00022553"/>
    </source>
</evidence>
<feature type="compositionally biased region" description="Low complexity" evidence="13">
    <location>
        <begin position="224"/>
        <end position="262"/>
    </location>
</feature>
<dbReference type="Pfam" id="PF00641">
    <property type="entry name" value="Zn_ribbon_RanBP"/>
    <property type="match status" value="2"/>
</dbReference>
<dbReference type="EMBL" id="UYWX01020374">
    <property type="protein sequence ID" value="VDM31835.1"/>
    <property type="molecule type" value="Genomic_DNA"/>
</dbReference>
<proteinExistence type="inferred from homology"/>
<feature type="compositionally biased region" description="Basic and acidic residues" evidence="13">
    <location>
        <begin position="105"/>
        <end position="118"/>
    </location>
</feature>
<feature type="compositionally biased region" description="Acidic residues" evidence="13">
    <location>
        <begin position="119"/>
        <end position="130"/>
    </location>
</feature>
<dbReference type="PIRSF" id="PIRSF037956">
    <property type="entry name" value="UCP037956_ZnF_Ran"/>
    <property type="match status" value="1"/>
</dbReference>
<evidence type="ECO:0000313" key="17">
    <source>
        <dbReference type="WBParaSite" id="TTAC_0000747101-mRNA-1"/>
    </source>
</evidence>
<dbReference type="InterPro" id="IPR017337">
    <property type="entry name" value="ZRANB2"/>
</dbReference>